<keyword evidence="6 9" id="KW-1133">Transmembrane helix</keyword>
<evidence type="ECO:0000256" key="8">
    <source>
        <dbReference type="ARBA" id="ARBA00023136"/>
    </source>
</evidence>
<evidence type="ECO:0000256" key="6">
    <source>
        <dbReference type="ARBA" id="ARBA00022989"/>
    </source>
</evidence>
<keyword evidence="8 9" id="KW-0472">Membrane</keyword>
<comment type="subcellular location">
    <subcellularLocation>
        <location evidence="1">Cell membrane</location>
        <topology evidence="1">Multi-pass membrane protein</topology>
    </subcellularLocation>
</comment>
<dbReference type="GO" id="GO:0019645">
    <property type="term" value="P:anaerobic electron transport chain"/>
    <property type="evidence" value="ECO:0007669"/>
    <property type="project" value="TreeGrafter"/>
</dbReference>
<dbReference type="InterPro" id="IPR047660">
    <property type="entry name" value="DsrM"/>
</dbReference>
<feature type="domain" description="NarG-like" evidence="10">
    <location>
        <begin position="124"/>
        <end position="281"/>
    </location>
</feature>
<dbReference type="GO" id="GO:0008940">
    <property type="term" value="F:nitrate reductase activity"/>
    <property type="evidence" value="ECO:0007669"/>
    <property type="project" value="TreeGrafter"/>
</dbReference>
<dbReference type="InterPro" id="IPR051936">
    <property type="entry name" value="Heme-iron_electron_transfer"/>
</dbReference>
<evidence type="ECO:0000256" key="2">
    <source>
        <dbReference type="ARBA" id="ARBA00022448"/>
    </source>
</evidence>
<evidence type="ECO:0000259" key="10">
    <source>
        <dbReference type="Pfam" id="PF02665"/>
    </source>
</evidence>
<evidence type="ECO:0000256" key="1">
    <source>
        <dbReference type="ARBA" id="ARBA00004651"/>
    </source>
</evidence>
<dbReference type="AlphaFoldDB" id="A0A3N1UIG3"/>
<evidence type="ECO:0000256" key="4">
    <source>
        <dbReference type="ARBA" id="ARBA00022692"/>
    </source>
</evidence>
<gene>
    <name evidence="11" type="ORF">EDC27_2329</name>
</gene>
<dbReference type="Pfam" id="PF02665">
    <property type="entry name" value="Nitrate_red_gam"/>
    <property type="match status" value="1"/>
</dbReference>
<dbReference type="Proteomes" id="UP000276223">
    <property type="component" value="Unassembled WGS sequence"/>
</dbReference>
<dbReference type="NCBIfam" id="NF038037">
    <property type="entry name" value="cytob_DsrM"/>
    <property type="match status" value="1"/>
</dbReference>
<dbReference type="GO" id="GO:0020037">
    <property type="term" value="F:heme binding"/>
    <property type="evidence" value="ECO:0007669"/>
    <property type="project" value="TreeGrafter"/>
</dbReference>
<dbReference type="RefSeq" id="WP_123290774.1">
    <property type="nucleotide sequence ID" value="NZ_RJVA01000013.1"/>
</dbReference>
<dbReference type="Gene3D" id="1.20.950.20">
    <property type="entry name" value="Transmembrane di-heme cytochromes, Chain C"/>
    <property type="match status" value="1"/>
</dbReference>
<feature type="transmembrane region" description="Helical" evidence="9">
    <location>
        <begin position="208"/>
        <end position="228"/>
    </location>
</feature>
<reference evidence="11 12" key="1">
    <citation type="submission" date="2018-11" db="EMBL/GenBank/DDBJ databases">
        <title>Genomic Encyclopedia of Type Strains, Phase IV (KMG-IV): sequencing the most valuable type-strain genomes for metagenomic binning, comparative biology and taxonomic classification.</title>
        <authorList>
            <person name="Goeker M."/>
        </authorList>
    </citation>
    <scope>NUCLEOTIDE SEQUENCE [LARGE SCALE GENOMIC DNA]</scope>
    <source>
        <strain evidence="11 12">DSM 22027</strain>
    </source>
</reference>
<accession>A0A3N1UIG3</accession>
<evidence type="ECO:0000256" key="9">
    <source>
        <dbReference type="SAM" id="Phobius"/>
    </source>
</evidence>
<feature type="transmembrane region" description="Helical" evidence="9">
    <location>
        <begin position="6"/>
        <end position="25"/>
    </location>
</feature>
<organism evidence="11 12">
    <name type="scientific">Desulfosoma caldarium</name>
    <dbReference type="NCBI Taxonomy" id="610254"/>
    <lineage>
        <taxon>Bacteria</taxon>
        <taxon>Pseudomonadati</taxon>
        <taxon>Thermodesulfobacteriota</taxon>
        <taxon>Syntrophobacteria</taxon>
        <taxon>Syntrophobacterales</taxon>
        <taxon>Syntrophobacteraceae</taxon>
        <taxon>Desulfosoma</taxon>
    </lineage>
</organism>
<dbReference type="OrthoDB" id="9769404at2"/>
<feature type="transmembrane region" description="Helical" evidence="9">
    <location>
        <begin position="127"/>
        <end position="147"/>
    </location>
</feature>
<evidence type="ECO:0000256" key="3">
    <source>
        <dbReference type="ARBA" id="ARBA00022475"/>
    </source>
</evidence>
<keyword evidence="4 9" id="KW-0812">Transmembrane</keyword>
<keyword evidence="12" id="KW-1185">Reference proteome</keyword>
<evidence type="ECO:0000313" key="11">
    <source>
        <dbReference type="EMBL" id="ROQ91052.1"/>
    </source>
</evidence>
<dbReference type="InterPro" id="IPR036197">
    <property type="entry name" value="NarG-like_sf"/>
</dbReference>
<evidence type="ECO:0000256" key="7">
    <source>
        <dbReference type="ARBA" id="ARBA00023002"/>
    </source>
</evidence>
<feature type="transmembrane region" description="Helical" evidence="9">
    <location>
        <begin position="175"/>
        <end position="196"/>
    </location>
</feature>
<keyword evidence="2" id="KW-0813">Transport</keyword>
<keyword evidence="5" id="KW-0249">Electron transport</keyword>
<name>A0A3N1UIG3_9BACT</name>
<dbReference type="PANTHER" id="PTHR30598">
    <property type="entry name" value="NITRATE REDUCTASE PRIVATE CHAPERONE, REDOX ENZYME MATURATION PROTEIN REMP FAMILY"/>
    <property type="match status" value="1"/>
</dbReference>
<keyword evidence="7" id="KW-0560">Oxidoreductase</keyword>
<sequence length="334" mass="37892">MNASQAMVFSLVAVGILVCLPLIGVTAGMTSLFAVIIPYAAVALFFVGVVARVVRWARSPVPFRIPTTCGQQKSFSWIKADPLENPTDTKGVVLRMILEVLLFRSLFRNTRLEYYDGPKIRYASAKWLWLGAIVFHYSFLVVLLRHLRFFSEPVVPLVTLLESVDGFLEVGLPRLYISGLALLAGVAYLFLRRVTIPQLKYISLPSDYFPLFLIFAIATTGVLMRYIYKVDIVGVKELTMGLATFHPVIPEGIGTIFYIHLFLVSVLFAYFPFSKLVHMAGVFLSPTRNLPNNSRMVRHINPWNYPVKVHTYEEYEDEFREKMIEAGLPVEKKE</sequence>
<dbReference type="InterPro" id="IPR023234">
    <property type="entry name" value="NarG-like_domain"/>
</dbReference>
<evidence type="ECO:0000313" key="12">
    <source>
        <dbReference type="Proteomes" id="UP000276223"/>
    </source>
</evidence>
<dbReference type="GO" id="GO:0005886">
    <property type="term" value="C:plasma membrane"/>
    <property type="evidence" value="ECO:0007669"/>
    <property type="project" value="UniProtKB-SubCell"/>
</dbReference>
<proteinExistence type="predicted"/>
<comment type="caution">
    <text evidence="11">The sequence shown here is derived from an EMBL/GenBank/DDBJ whole genome shotgun (WGS) entry which is preliminary data.</text>
</comment>
<evidence type="ECO:0000256" key="5">
    <source>
        <dbReference type="ARBA" id="ARBA00022982"/>
    </source>
</evidence>
<dbReference type="SUPFAM" id="SSF103501">
    <property type="entry name" value="Respiratory nitrate reductase 1 gamma chain"/>
    <property type="match status" value="1"/>
</dbReference>
<keyword evidence="3" id="KW-1003">Cell membrane</keyword>
<dbReference type="GO" id="GO:0009055">
    <property type="term" value="F:electron transfer activity"/>
    <property type="evidence" value="ECO:0007669"/>
    <property type="project" value="TreeGrafter"/>
</dbReference>
<feature type="transmembrane region" description="Helical" evidence="9">
    <location>
        <begin position="32"/>
        <end position="54"/>
    </location>
</feature>
<feature type="transmembrane region" description="Helical" evidence="9">
    <location>
        <begin position="248"/>
        <end position="271"/>
    </location>
</feature>
<protein>
    <submittedName>
        <fullName evidence="11">Putative sulfite reductase-associated electron transfer protein DsrM</fullName>
    </submittedName>
</protein>
<dbReference type="PANTHER" id="PTHR30598:SF3">
    <property type="entry name" value="RESPIRATORY NITRATE REDUCTASE 1 GAMMA CHAIN"/>
    <property type="match status" value="1"/>
</dbReference>
<dbReference type="EMBL" id="RJVA01000013">
    <property type="protein sequence ID" value="ROQ91052.1"/>
    <property type="molecule type" value="Genomic_DNA"/>
</dbReference>